<dbReference type="Proteomes" id="UP000186004">
    <property type="component" value="Unassembled WGS sequence"/>
</dbReference>
<dbReference type="RefSeq" id="WP_076470376.1">
    <property type="nucleotide sequence ID" value="NZ_FTNF01000006.1"/>
</dbReference>
<feature type="compositionally biased region" description="Basic and acidic residues" evidence="1">
    <location>
        <begin position="348"/>
        <end position="362"/>
    </location>
</feature>
<protein>
    <submittedName>
        <fullName evidence="3">Uncharacterized protein</fullName>
    </submittedName>
</protein>
<organism evidence="3 4">
    <name type="scientific">Micromonospora avicenniae</name>
    <dbReference type="NCBI Taxonomy" id="1198245"/>
    <lineage>
        <taxon>Bacteria</taxon>
        <taxon>Bacillati</taxon>
        <taxon>Actinomycetota</taxon>
        <taxon>Actinomycetes</taxon>
        <taxon>Micromonosporales</taxon>
        <taxon>Micromonosporaceae</taxon>
        <taxon>Micromonospora</taxon>
    </lineage>
</organism>
<dbReference type="STRING" id="1198245.SAMN05444858_10691"/>
<dbReference type="AlphaFoldDB" id="A0A1N6Y0Y4"/>
<keyword evidence="2" id="KW-0812">Transmembrane</keyword>
<dbReference type="EMBL" id="FTNF01000006">
    <property type="protein sequence ID" value="SIR08183.1"/>
    <property type="molecule type" value="Genomic_DNA"/>
</dbReference>
<feature type="region of interest" description="Disordered" evidence="1">
    <location>
        <begin position="124"/>
        <end position="144"/>
    </location>
</feature>
<feature type="region of interest" description="Disordered" evidence="1">
    <location>
        <begin position="296"/>
        <end position="362"/>
    </location>
</feature>
<evidence type="ECO:0000313" key="3">
    <source>
        <dbReference type="EMBL" id="SIR08183.1"/>
    </source>
</evidence>
<accession>A0A1N6Y0Y4</accession>
<name>A0A1N6Y0Y4_9ACTN</name>
<feature type="transmembrane region" description="Helical" evidence="2">
    <location>
        <begin position="191"/>
        <end position="215"/>
    </location>
</feature>
<keyword evidence="2" id="KW-0472">Membrane</keyword>
<gene>
    <name evidence="3" type="ORF">SAMN05444858_10691</name>
</gene>
<evidence type="ECO:0000313" key="4">
    <source>
        <dbReference type="Proteomes" id="UP000186004"/>
    </source>
</evidence>
<sequence length="362" mass="37796">MRFVRTFAGMLLLIVGLPALLAGGLLWQVGRHADPSGAFTARVETVQTSGHAVVVPDLDRLLRQEAPFTRFGQARLRLEASTPDGPALLGLAPTDEVRRWLEPVPHATVRRVALARGPLPVRLDPAGASPATGDPAGSAPVGRPGWTREGIGELEWTSDDLAGRPLSLVVMRPDGRGDLALDLRAELNVGWAAPAMWGLLAGGVLLVTFAVLLLFRPVRPREVVFVVEPDQVPVLAGRLGVTSLSGLGAQPTGGDDRMTRVQRQLVAVGSGAAERSAIGAVPARRPASLADLAETERAAGADVGTRSAAVGRPHPSTATAEPTPEAMLTLAWPPAQPEPTVGPVSVDGRGRSGEPDDGGRRP</sequence>
<evidence type="ECO:0000256" key="2">
    <source>
        <dbReference type="SAM" id="Phobius"/>
    </source>
</evidence>
<reference evidence="3 4" key="1">
    <citation type="submission" date="2017-01" db="EMBL/GenBank/DDBJ databases">
        <authorList>
            <person name="Mah S.A."/>
            <person name="Swanson W.J."/>
            <person name="Moy G.W."/>
            <person name="Vacquier V.D."/>
        </authorList>
    </citation>
    <scope>NUCLEOTIDE SEQUENCE [LARGE SCALE GENOMIC DNA]</scope>
    <source>
        <strain evidence="3 4">DSM 45758</strain>
    </source>
</reference>
<proteinExistence type="predicted"/>
<evidence type="ECO:0000256" key="1">
    <source>
        <dbReference type="SAM" id="MobiDB-lite"/>
    </source>
</evidence>
<keyword evidence="4" id="KW-1185">Reference proteome</keyword>
<keyword evidence="2" id="KW-1133">Transmembrane helix</keyword>
<dbReference type="OrthoDB" id="156718at2"/>